<name>A0A3A4KH66_9NOCA</name>
<feature type="transmembrane region" description="Helical" evidence="1">
    <location>
        <begin position="12"/>
        <end position="34"/>
    </location>
</feature>
<evidence type="ECO:0000256" key="1">
    <source>
        <dbReference type="SAM" id="Phobius"/>
    </source>
</evidence>
<dbReference type="Proteomes" id="UP000266677">
    <property type="component" value="Unassembled WGS sequence"/>
</dbReference>
<evidence type="ECO:0000313" key="2">
    <source>
        <dbReference type="EMBL" id="RJO72190.1"/>
    </source>
</evidence>
<keyword evidence="1" id="KW-0472">Membrane</keyword>
<keyword evidence="1" id="KW-0812">Transmembrane</keyword>
<dbReference type="OrthoDB" id="4563807at2"/>
<protein>
    <submittedName>
        <fullName evidence="2">Uncharacterized protein</fullName>
    </submittedName>
</protein>
<comment type="caution">
    <text evidence="2">The sequence shown here is derived from an EMBL/GenBank/DDBJ whole genome shotgun (WGS) entry which is preliminary data.</text>
</comment>
<evidence type="ECO:0000313" key="3">
    <source>
        <dbReference type="Proteomes" id="UP000266677"/>
    </source>
</evidence>
<organism evidence="2 3">
    <name type="scientific">Nocardia panacis</name>
    <dbReference type="NCBI Taxonomy" id="2340916"/>
    <lineage>
        <taxon>Bacteria</taxon>
        <taxon>Bacillati</taxon>
        <taxon>Actinomycetota</taxon>
        <taxon>Actinomycetes</taxon>
        <taxon>Mycobacteriales</taxon>
        <taxon>Nocardiaceae</taxon>
        <taxon>Nocardia</taxon>
    </lineage>
</organism>
<keyword evidence="1" id="KW-1133">Transmembrane helix</keyword>
<dbReference type="EMBL" id="QZFU01000029">
    <property type="protein sequence ID" value="RJO72190.1"/>
    <property type="molecule type" value="Genomic_DNA"/>
</dbReference>
<accession>A0A3A4KH66</accession>
<reference evidence="2 3" key="1">
    <citation type="submission" date="2018-09" db="EMBL/GenBank/DDBJ databases">
        <title>YIM PH21274 draft genome.</title>
        <authorList>
            <person name="Miao C."/>
        </authorList>
    </citation>
    <scope>NUCLEOTIDE SEQUENCE [LARGE SCALE GENOMIC DNA]</scope>
    <source>
        <strain evidence="2 3">YIM PH 21724</strain>
    </source>
</reference>
<keyword evidence="3" id="KW-1185">Reference proteome</keyword>
<proteinExistence type="predicted"/>
<feature type="transmembrane region" description="Helical" evidence="1">
    <location>
        <begin position="46"/>
        <end position="64"/>
    </location>
</feature>
<gene>
    <name evidence="2" type="ORF">D5S18_23785</name>
</gene>
<dbReference type="RefSeq" id="WP_120043293.1">
    <property type="nucleotide sequence ID" value="NZ_QZFU01000029.1"/>
</dbReference>
<dbReference type="AlphaFoldDB" id="A0A3A4KH66"/>
<sequence>MADNSTDNKKAGGPSAMLLIVGVLALLVSIWALIGPAALPFGGIPIGWILVFTAIVVGGILVLTPRRRR</sequence>